<keyword evidence="4 10" id="KW-0436">Ligase</keyword>
<evidence type="ECO:0000256" key="4">
    <source>
        <dbReference type="ARBA" id="ARBA00022598"/>
    </source>
</evidence>
<dbReference type="AlphaFoldDB" id="A0A9Q1BYL1"/>
<dbReference type="Proteomes" id="UP001152320">
    <property type="component" value="Chromosome 10"/>
</dbReference>
<evidence type="ECO:0000256" key="8">
    <source>
        <dbReference type="ARBA" id="ARBA00030585"/>
    </source>
</evidence>
<dbReference type="EMBL" id="JAIZAY010000010">
    <property type="protein sequence ID" value="KAJ8034866.1"/>
    <property type="molecule type" value="Genomic_DNA"/>
</dbReference>
<evidence type="ECO:0000256" key="9">
    <source>
        <dbReference type="ARBA" id="ARBA00032122"/>
    </source>
</evidence>
<organism evidence="11 12">
    <name type="scientific">Holothuria leucospilota</name>
    <name type="common">Black long sea cucumber</name>
    <name type="synonym">Mertensiothuria leucospilota</name>
    <dbReference type="NCBI Taxonomy" id="206669"/>
    <lineage>
        <taxon>Eukaryota</taxon>
        <taxon>Metazoa</taxon>
        <taxon>Echinodermata</taxon>
        <taxon>Eleutherozoa</taxon>
        <taxon>Echinozoa</taxon>
        <taxon>Holothuroidea</taxon>
        <taxon>Aspidochirotacea</taxon>
        <taxon>Aspidochirotida</taxon>
        <taxon>Holothuriidae</taxon>
        <taxon>Holothuria</taxon>
    </lineage>
</organism>
<keyword evidence="12" id="KW-1185">Reference proteome</keyword>
<keyword evidence="6 10" id="KW-0547">Nucleotide-binding</keyword>
<dbReference type="PANTHER" id="PTHR11164">
    <property type="entry name" value="GLUTAMATE CYSTEINE LIGASE"/>
    <property type="match status" value="1"/>
</dbReference>
<evidence type="ECO:0000256" key="6">
    <source>
        <dbReference type="ARBA" id="ARBA00022741"/>
    </source>
</evidence>
<evidence type="ECO:0000313" key="12">
    <source>
        <dbReference type="Proteomes" id="UP001152320"/>
    </source>
</evidence>
<comment type="caution">
    <text evidence="11">The sequence shown here is derived from an EMBL/GenBank/DDBJ whole genome shotgun (WGS) entry which is preliminary data.</text>
</comment>
<dbReference type="GO" id="GO:0004357">
    <property type="term" value="F:glutamate-cysteine ligase activity"/>
    <property type="evidence" value="ECO:0007669"/>
    <property type="project" value="UniProtKB-UniRule"/>
</dbReference>
<evidence type="ECO:0000256" key="7">
    <source>
        <dbReference type="ARBA" id="ARBA00022840"/>
    </source>
</evidence>
<comment type="catalytic activity">
    <reaction evidence="10">
        <text>L-cysteine + L-glutamate + ATP = gamma-L-glutamyl-L-cysteine + ADP + phosphate + H(+)</text>
        <dbReference type="Rhea" id="RHEA:13285"/>
        <dbReference type="ChEBI" id="CHEBI:15378"/>
        <dbReference type="ChEBI" id="CHEBI:29985"/>
        <dbReference type="ChEBI" id="CHEBI:30616"/>
        <dbReference type="ChEBI" id="CHEBI:35235"/>
        <dbReference type="ChEBI" id="CHEBI:43474"/>
        <dbReference type="ChEBI" id="CHEBI:58173"/>
        <dbReference type="ChEBI" id="CHEBI:456216"/>
        <dbReference type="EC" id="6.3.2.2"/>
    </reaction>
</comment>
<proteinExistence type="inferred from homology"/>
<evidence type="ECO:0000256" key="1">
    <source>
        <dbReference type="ARBA" id="ARBA00005006"/>
    </source>
</evidence>
<accession>A0A9Q1BYL1</accession>
<comment type="pathway">
    <text evidence="1 10">Sulfur metabolism; glutathione biosynthesis; glutathione from L-cysteine and L-glutamate: step 1/2.</text>
</comment>
<dbReference type="EC" id="6.3.2.2" evidence="3 10"/>
<dbReference type="GO" id="GO:0005524">
    <property type="term" value="F:ATP binding"/>
    <property type="evidence" value="ECO:0007669"/>
    <property type="project" value="UniProtKB-UniRule"/>
</dbReference>
<evidence type="ECO:0000256" key="3">
    <source>
        <dbReference type="ARBA" id="ARBA00012220"/>
    </source>
</evidence>
<reference evidence="11" key="1">
    <citation type="submission" date="2021-10" db="EMBL/GenBank/DDBJ databases">
        <title>Tropical sea cucumber genome reveals ecological adaptation and Cuvierian tubules defense mechanism.</title>
        <authorList>
            <person name="Chen T."/>
        </authorList>
    </citation>
    <scope>NUCLEOTIDE SEQUENCE</scope>
    <source>
        <strain evidence="11">Nanhai2018</strain>
        <tissue evidence="11">Muscle</tissue>
    </source>
</reference>
<dbReference type="SUPFAM" id="SSF55931">
    <property type="entry name" value="Glutamine synthetase/guanido kinase"/>
    <property type="match status" value="1"/>
</dbReference>
<dbReference type="InterPro" id="IPR004308">
    <property type="entry name" value="GCS"/>
</dbReference>
<evidence type="ECO:0000256" key="5">
    <source>
        <dbReference type="ARBA" id="ARBA00022684"/>
    </source>
</evidence>
<evidence type="ECO:0000313" key="11">
    <source>
        <dbReference type="EMBL" id="KAJ8034866.1"/>
    </source>
</evidence>
<dbReference type="GO" id="GO:0006750">
    <property type="term" value="P:glutathione biosynthetic process"/>
    <property type="evidence" value="ECO:0007669"/>
    <property type="project" value="UniProtKB-UniRule"/>
</dbReference>
<dbReference type="OrthoDB" id="7939818at2759"/>
<evidence type="ECO:0000256" key="10">
    <source>
        <dbReference type="RuleBase" id="RU367135"/>
    </source>
</evidence>
<dbReference type="Gene3D" id="1.10.8.960">
    <property type="match status" value="1"/>
</dbReference>
<dbReference type="GO" id="GO:0017109">
    <property type="term" value="C:glutamate-cysteine ligase complex"/>
    <property type="evidence" value="ECO:0007669"/>
    <property type="project" value="TreeGrafter"/>
</dbReference>
<sequence length="312" mass="35096">MCRSMFQLALSAASPVFRGFLSDLDCRWNAVSASLDSMNREERGLEPLKESKFVIPKAKFDTVSFYLSAQNESLNDVVAPIEESTFQKLVDGGVDVHLARHISYILIRDPMILYEENIHQNVEEETEHFDVQLTDFENAAYAIFVMLLVRAIDKFKLDIAAPISKVDSNMKHAHAMDALCNKTFFFKTDVESRSGDKRLYTQMSIDVIINGGVTSSGTEFPGLIPVINRYISTVEEADGATCATISHYLRLISDRAAGRVNTTARWIRNVVKTHPDYKNDSVISERINYDLVKLFSDISDGTVLPQHINSTQ</sequence>
<evidence type="ECO:0000256" key="2">
    <source>
        <dbReference type="ARBA" id="ARBA00008100"/>
    </source>
</evidence>
<dbReference type="PANTHER" id="PTHR11164:SF0">
    <property type="entry name" value="GLUTAMATE--CYSTEINE LIGASE CATALYTIC SUBUNIT"/>
    <property type="match status" value="1"/>
</dbReference>
<keyword evidence="7 10" id="KW-0067">ATP-binding</keyword>
<dbReference type="Gene3D" id="3.30.590.50">
    <property type="match status" value="2"/>
</dbReference>
<dbReference type="InterPro" id="IPR014746">
    <property type="entry name" value="Gln_synth/guanido_kin_cat_dom"/>
</dbReference>
<gene>
    <name evidence="11" type="ORF">HOLleu_21882</name>
</gene>
<name>A0A9Q1BYL1_HOLLE</name>
<keyword evidence="5 10" id="KW-0317">Glutathione biosynthesis</keyword>
<dbReference type="Pfam" id="PF03074">
    <property type="entry name" value="GCS"/>
    <property type="match status" value="1"/>
</dbReference>
<comment type="similarity">
    <text evidence="2 10">Belongs to the glutamate--cysteine ligase type 3 family.</text>
</comment>
<protein>
    <recommendedName>
        <fullName evidence="3 10">Glutamate--cysteine ligase</fullName>
        <ecNumber evidence="3 10">6.3.2.2</ecNumber>
    </recommendedName>
    <alternativeName>
        <fullName evidence="9 10">Gamma-ECS</fullName>
    </alternativeName>
    <alternativeName>
        <fullName evidence="8 10">Gamma-glutamylcysteine synthetase</fullName>
    </alternativeName>
</protein>